<dbReference type="CDD" id="cd01392">
    <property type="entry name" value="HTH_LacI"/>
    <property type="match status" value="1"/>
</dbReference>
<dbReference type="Gene3D" id="3.40.50.2300">
    <property type="match status" value="2"/>
</dbReference>
<comment type="caution">
    <text evidence="5">The sequence shown here is derived from an EMBL/GenBank/DDBJ whole genome shotgun (WGS) entry which is preliminary data.</text>
</comment>
<dbReference type="InterPro" id="IPR028082">
    <property type="entry name" value="Peripla_BP_I"/>
</dbReference>
<proteinExistence type="predicted"/>
<dbReference type="SUPFAM" id="SSF53822">
    <property type="entry name" value="Periplasmic binding protein-like I"/>
    <property type="match status" value="1"/>
</dbReference>
<evidence type="ECO:0000256" key="3">
    <source>
        <dbReference type="ARBA" id="ARBA00023163"/>
    </source>
</evidence>
<dbReference type="PANTHER" id="PTHR30146">
    <property type="entry name" value="LACI-RELATED TRANSCRIPTIONAL REPRESSOR"/>
    <property type="match status" value="1"/>
</dbReference>
<dbReference type="InterPro" id="IPR046335">
    <property type="entry name" value="LacI/GalR-like_sensor"/>
</dbReference>
<feature type="domain" description="HTH lacI-type" evidence="4">
    <location>
        <begin position="31"/>
        <end position="85"/>
    </location>
</feature>
<dbReference type="SMART" id="SM00354">
    <property type="entry name" value="HTH_LACI"/>
    <property type="match status" value="1"/>
</dbReference>
<keyword evidence="2" id="KW-0238">DNA-binding</keyword>
<dbReference type="InterPro" id="IPR010982">
    <property type="entry name" value="Lambda_DNA-bd_dom_sf"/>
</dbReference>
<dbReference type="PROSITE" id="PS00356">
    <property type="entry name" value="HTH_LACI_1"/>
    <property type="match status" value="1"/>
</dbReference>
<evidence type="ECO:0000256" key="1">
    <source>
        <dbReference type="ARBA" id="ARBA00023015"/>
    </source>
</evidence>
<evidence type="ECO:0000259" key="4">
    <source>
        <dbReference type="PROSITE" id="PS50932"/>
    </source>
</evidence>
<dbReference type="Pfam" id="PF00356">
    <property type="entry name" value="LacI"/>
    <property type="match status" value="1"/>
</dbReference>
<evidence type="ECO:0000313" key="6">
    <source>
        <dbReference type="Proteomes" id="UP001262754"/>
    </source>
</evidence>
<dbReference type="RefSeq" id="WP_056755230.1">
    <property type="nucleotide sequence ID" value="NZ_JAVDRL010000005.1"/>
</dbReference>
<gene>
    <name evidence="5" type="ORF">J2800_001776</name>
</gene>
<keyword evidence="3" id="KW-0804">Transcription</keyword>
<evidence type="ECO:0000256" key="2">
    <source>
        <dbReference type="ARBA" id="ARBA00023125"/>
    </source>
</evidence>
<dbReference type="PRINTS" id="PR00036">
    <property type="entry name" value="HTHLACI"/>
</dbReference>
<name>A0ABU1MXY0_9CAUL</name>
<dbReference type="CDD" id="cd01545">
    <property type="entry name" value="PBP1_SalR"/>
    <property type="match status" value="1"/>
</dbReference>
<dbReference type="Proteomes" id="UP001262754">
    <property type="component" value="Unassembled WGS sequence"/>
</dbReference>
<dbReference type="EMBL" id="JAVDRL010000005">
    <property type="protein sequence ID" value="MDR6531034.1"/>
    <property type="molecule type" value="Genomic_DNA"/>
</dbReference>
<dbReference type="PANTHER" id="PTHR30146:SF153">
    <property type="entry name" value="LACTOSE OPERON REPRESSOR"/>
    <property type="match status" value="1"/>
</dbReference>
<protein>
    <submittedName>
        <fullName evidence="5">LacI family transcriptional regulator</fullName>
    </submittedName>
</protein>
<accession>A0ABU1MXY0</accession>
<dbReference type="Gene3D" id="1.10.260.40">
    <property type="entry name" value="lambda repressor-like DNA-binding domains"/>
    <property type="match status" value="1"/>
</dbReference>
<dbReference type="SUPFAM" id="SSF47413">
    <property type="entry name" value="lambda repressor-like DNA-binding domains"/>
    <property type="match status" value="1"/>
</dbReference>
<evidence type="ECO:0000313" key="5">
    <source>
        <dbReference type="EMBL" id="MDR6531034.1"/>
    </source>
</evidence>
<organism evidence="5 6">
    <name type="scientific">Caulobacter rhizosphaerae</name>
    <dbReference type="NCBI Taxonomy" id="2010972"/>
    <lineage>
        <taxon>Bacteria</taxon>
        <taxon>Pseudomonadati</taxon>
        <taxon>Pseudomonadota</taxon>
        <taxon>Alphaproteobacteria</taxon>
        <taxon>Caulobacterales</taxon>
        <taxon>Caulobacteraceae</taxon>
        <taxon>Caulobacter</taxon>
    </lineage>
</organism>
<sequence length="364" mass="39625">MTSSKTPSPDADGVEIDAGLEAGLEGGRKRATINDIARLAGVSKKTVSRVINQSPFVRDETRERIEAVIAEWGYAPDPQARGLAFRRSFLIGMIYDNPNPQYVVNMQLGLLDGIRGSGFELVVHPCDRASPTFLQDIRTFVERQKLFGVVLPPSVSEDERVAKLLREIGCEYIRIASVELDKPEHMIVGHDRLGSEAMGAYLVELGHREIGFISGLPSFRSSHERRGGFEDALNKAGLQLKPDYVVQGAYTFESGLACGEQLLAKTPRPTAIFAGNDEMAAGVLQAARRAGLQVPADVTVVGFDDFQIAQAVWPPLTTIHIPTREVGRIAAEKLIGAEAREKRDPNNTIPYLVVRESSGAPPVG</sequence>
<keyword evidence="6" id="KW-1185">Reference proteome</keyword>
<reference evidence="5 6" key="1">
    <citation type="submission" date="2023-07" db="EMBL/GenBank/DDBJ databases">
        <title>Sorghum-associated microbial communities from plants grown in Nebraska, USA.</title>
        <authorList>
            <person name="Schachtman D."/>
        </authorList>
    </citation>
    <scope>NUCLEOTIDE SEQUENCE [LARGE SCALE GENOMIC DNA]</scope>
    <source>
        <strain evidence="5 6">DS2154</strain>
    </source>
</reference>
<dbReference type="Pfam" id="PF13377">
    <property type="entry name" value="Peripla_BP_3"/>
    <property type="match status" value="1"/>
</dbReference>
<keyword evidence="1" id="KW-0805">Transcription regulation</keyword>
<dbReference type="InterPro" id="IPR000843">
    <property type="entry name" value="HTH_LacI"/>
</dbReference>
<dbReference type="PROSITE" id="PS50932">
    <property type="entry name" value="HTH_LACI_2"/>
    <property type="match status" value="1"/>
</dbReference>